<dbReference type="Proteomes" id="UP000243884">
    <property type="component" value="Unassembled WGS sequence"/>
</dbReference>
<dbReference type="AlphaFoldDB" id="A0A1W1Y6L0"/>
<feature type="transmembrane region" description="Helical" evidence="6">
    <location>
        <begin position="215"/>
        <end position="238"/>
    </location>
</feature>
<feature type="transmembrane region" description="Helical" evidence="6">
    <location>
        <begin position="122"/>
        <end position="142"/>
    </location>
</feature>
<evidence type="ECO:0000256" key="1">
    <source>
        <dbReference type="ARBA" id="ARBA00004141"/>
    </source>
</evidence>
<evidence type="ECO:0000313" key="7">
    <source>
        <dbReference type="EMBL" id="SMC31777.1"/>
    </source>
</evidence>
<protein>
    <submittedName>
        <fullName evidence="7">Putative ABC transport system permease protein</fullName>
    </submittedName>
</protein>
<dbReference type="InterPro" id="IPR005226">
    <property type="entry name" value="UPF0014_fam"/>
</dbReference>
<reference evidence="8" key="1">
    <citation type="submission" date="2017-04" db="EMBL/GenBank/DDBJ databases">
        <authorList>
            <person name="Varghese N."/>
            <person name="Submissions S."/>
        </authorList>
    </citation>
    <scope>NUCLEOTIDE SEQUENCE [LARGE SCALE GENOMIC DNA]</scope>
    <source>
        <strain evidence="8">DSM 21500</strain>
    </source>
</reference>
<comment type="similarity">
    <text evidence="2">Belongs to the UPF0014 family.</text>
</comment>
<gene>
    <name evidence="7" type="ORF">SAMN04487984_0407</name>
</gene>
<dbReference type="Pfam" id="PF03649">
    <property type="entry name" value="UPF0014"/>
    <property type="match status" value="1"/>
</dbReference>
<feature type="transmembrane region" description="Helical" evidence="6">
    <location>
        <begin position="191"/>
        <end position="209"/>
    </location>
</feature>
<evidence type="ECO:0000256" key="6">
    <source>
        <dbReference type="SAM" id="Phobius"/>
    </source>
</evidence>
<dbReference type="EMBL" id="FWXK01000002">
    <property type="protein sequence ID" value="SMC31777.1"/>
    <property type="molecule type" value="Genomic_DNA"/>
</dbReference>
<feature type="transmembrane region" description="Helical" evidence="6">
    <location>
        <begin position="94"/>
        <end position="116"/>
    </location>
</feature>
<dbReference type="STRING" id="371602.SAMN04487984_0407"/>
<evidence type="ECO:0000313" key="8">
    <source>
        <dbReference type="Proteomes" id="UP000243884"/>
    </source>
</evidence>
<dbReference type="GO" id="GO:0005886">
    <property type="term" value="C:plasma membrane"/>
    <property type="evidence" value="ECO:0007669"/>
    <property type="project" value="TreeGrafter"/>
</dbReference>
<organism evidence="7 8">
    <name type="scientific">Aerococcus suis</name>
    <dbReference type="NCBI Taxonomy" id="371602"/>
    <lineage>
        <taxon>Bacteria</taxon>
        <taxon>Bacillati</taxon>
        <taxon>Bacillota</taxon>
        <taxon>Bacilli</taxon>
        <taxon>Lactobacillales</taxon>
        <taxon>Aerococcaceae</taxon>
        <taxon>Aerococcus</taxon>
    </lineage>
</organism>
<sequence length="259" mass="28505">MDSISVSIPSLVLSFSLVLVAMGISYKEKLGLNKDIIISMARMIIQLIIVGYVLTFIFNLNLSWVTILVILFMVVNAAWNARRRAEAIPHAFRISLISLLIGVIFSLVILVLTGAIDFVPSQLIPINGMLVGNGMNVIGLSYRNLNQAYNHSYQVVNERLALGATPKLASKTIIRQAIKDSLQPTIDTARTVGLVLLPGMMTGMIMAGLNPMSAIMYQILIYFMMMSTGTITSCLAVYQSYKYFFNDSAQLVPLNSNDN</sequence>
<dbReference type="PANTHER" id="PTHR30028:SF0">
    <property type="entry name" value="PROTEIN ALUMINUM SENSITIVE 3"/>
    <property type="match status" value="1"/>
</dbReference>
<dbReference type="RefSeq" id="WP_084098024.1">
    <property type="nucleotide sequence ID" value="NZ_FWXK01000002.1"/>
</dbReference>
<evidence type="ECO:0000256" key="2">
    <source>
        <dbReference type="ARBA" id="ARBA00005268"/>
    </source>
</evidence>
<keyword evidence="8" id="KW-1185">Reference proteome</keyword>
<proteinExistence type="inferred from homology"/>
<feature type="transmembrane region" description="Helical" evidence="6">
    <location>
        <begin position="36"/>
        <end position="58"/>
    </location>
</feature>
<keyword evidence="3 6" id="KW-0812">Transmembrane</keyword>
<feature type="transmembrane region" description="Helical" evidence="6">
    <location>
        <begin position="6"/>
        <end position="24"/>
    </location>
</feature>
<evidence type="ECO:0000256" key="4">
    <source>
        <dbReference type="ARBA" id="ARBA00022989"/>
    </source>
</evidence>
<keyword evidence="5 6" id="KW-0472">Membrane</keyword>
<name>A0A1W1Y6L0_9LACT</name>
<feature type="transmembrane region" description="Helical" evidence="6">
    <location>
        <begin position="64"/>
        <end position="82"/>
    </location>
</feature>
<dbReference type="PANTHER" id="PTHR30028">
    <property type="entry name" value="UPF0014 INNER MEMBRANE PROTEIN YBBM-RELATED"/>
    <property type="match status" value="1"/>
</dbReference>
<comment type="subcellular location">
    <subcellularLocation>
        <location evidence="1">Membrane</location>
        <topology evidence="1">Multi-pass membrane protein</topology>
    </subcellularLocation>
</comment>
<evidence type="ECO:0000256" key="3">
    <source>
        <dbReference type="ARBA" id="ARBA00022692"/>
    </source>
</evidence>
<accession>A0A1W1Y6L0</accession>
<evidence type="ECO:0000256" key="5">
    <source>
        <dbReference type="ARBA" id="ARBA00023136"/>
    </source>
</evidence>
<keyword evidence="4 6" id="KW-1133">Transmembrane helix</keyword>